<dbReference type="PANTHER" id="PTHR11328">
    <property type="entry name" value="MAJOR FACILITATOR SUPERFAMILY DOMAIN-CONTAINING PROTEIN"/>
    <property type="match status" value="1"/>
</dbReference>
<keyword evidence="1" id="KW-0472">Membrane</keyword>
<comment type="caution">
    <text evidence="2">The sequence shown here is derived from an EMBL/GenBank/DDBJ whole genome shotgun (WGS) entry which is preliminary data.</text>
</comment>
<proteinExistence type="predicted"/>
<dbReference type="InterPro" id="IPR039672">
    <property type="entry name" value="MFS_2"/>
</dbReference>
<dbReference type="AlphaFoldDB" id="A0A0F8W9X5"/>
<name>A0A0F8W9X5_9ZZZZ</name>
<feature type="transmembrane region" description="Helical" evidence="1">
    <location>
        <begin position="124"/>
        <end position="142"/>
    </location>
</feature>
<accession>A0A0F8W9X5</accession>
<sequence>MSSIKLTNRQILTYTAGMAGWSVLINVVSIMLIYIYLPPDNVGLNTLIPAYVYLGIFSVLALIAAGGRLFDAVTDPLIAWMSDRSGNKRGRRVPFMRVGWAPAAIMCVAVFIPPSPSGSSINIIWLLVTLTLFYLFITIYFIPYNALMPELAPSGRDKI</sequence>
<dbReference type="GO" id="GO:0008643">
    <property type="term" value="P:carbohydrate transport"/>
    <property type="evidence" value="ECO:0007669"/>
    <property type="project" value="InterPro"/>
</dbReference>
<feature type="transmembrane region" description="Helical" evidence="1">
    <location>
        <begin position="48"/>
        <end position="73"/>
    </location>
</feature>
<protein>
    <recommendedName>
        <fullName evidence="3">Major facilitator superfamily (MFS) profile domain-containing protein</fullName>
    </recommendedName>
</protein>
<gene>
    <name evidence="2" type="ORF">LCGC14_3093050</name>
</gene>
<reference evidence="2" key="1">
    <citation type="journal article" date="2015" name="Nature">
        <title>Complex archaea that bridge the gap between prokaryotes and eukaryotes.</title>
        <authorList>
            <person name="Spang A."/>
            <person name="Saw J.H."/>
            <person name="Jorgensen S.L."/>
            <person name="Zaremba-Niedzwiedzka K."/>
            <person name="Martijn J."/>
            <person name="Lind A.E."/>
            <person name="van Eijk R."/>
            <person name="Schleper C."/>
            <person name="Guy L."/>
            <person name="Ettema T.J."/>
        </authorList>
    </citation>
    <scope>NUCLEOTIDE SEQUENCE</scope>
</reference>
<keyword evidence="1" id="KW-0812">Transmembrane</keyword>
<feature type="transmembrane region" description="Helical" evidence="1">
    <location>
        <begin position="94"/>
        <end position="112"/>
    </location>
</feature>
<evidence type="ECO:0008006" key="3">
    <source>
        <dbReference type="Google" id="ProtNLM"/>
    </source>
</evidence>
<dbReference type="GO" id="GO:0005886">
    <property type="term" value="C:plasma membrane"/>
    <property type="evidence" value="ECO:0007669"/>
    <property type="project" value="TreeGrafter"/>
</dbReference>
<evidence type="ECO:0000256" key="1">
    <source>
        <dbReference type="SAM" id="Phobius"/>
    </source>
</evidence>
<dbReference type="GO" id="GO:0015293">
    <property type="term" value="F:symporter activity"/>
    <property type="evidence" value="ECO:0007669"/>
    <property type="project" value="InterPro"/>
</dbReference>
<evidence type="ECO:0000313" key="2">
    <source>
        <dbReference type="EMBL" id="KKK53612.1"/>
    </source>
</evidence>
<dbReference type="EMBL" id="LAZR01066415">
    <property type="protein sequence ID" value="KKK53612.1"/>
    <property type="molecule type" value="Genomic_DNA"/>
</dbReference>
<dbReference type="Pfam" id="PF13347">
    <property type="entry name" value="MFS_2"/>
    <property type="match status" value="1"/>
</dbReference>
<feature type="transmembrane region" description="Helical" evidence="1">
    <location>
        <begin position="12"/>
        <end position="36"/>
    </location>
</feature>
<organism evidence="2">
    <name type="scientific">marine sediment metagenome</name>
    <dbReference type="NCBI Taxonomy" id="412755"/>
    <lineage>
        <taxon>unclassified sequences</taxon>
        <taxon>metagenomes</taxon>
        <taxon>ecological metagenomes</taxon>
    </lineage>
</organism>
<dbReference type="InterPro" id="IPR036259">
    <property type="entry name" value="MFS_trans_sf"/>
</dbReference>
<dbReference type="Gene3D" id="1.20.1250.20">
    <property type="entry name" value="MFS general substrate transporter like domains"/>
    <property type="match status" value="1"/>
</dbReference>
<dbReference type="PANTHER" id="PTHR11328:SF24">
    <property type="entry name" value="MAJOR FACILITATOR SUPERFAMILY (MFS) PROFILE DOMAIN-CONTAINING PROTEIN"/>
    <property type="match status" value="1"/>
</dbReference>
<dbReference type="SUPFAM" id="SSF103473">
    <property type="entry name" value="MFS general substrate transporter"/>
    <property type="match status" value="1"/>
</dbReference>
<feature type="non-terminal residue" evidence="2">
    <location>
        <position position="159"/>
    </location>
</feature>
<keyword evidence="1" id="KW-1133">Transmembrane helix</keyword>